<keyword evidence="5" id="KW-0598">Phosphotransferase system</keyword>
<proteinExistence type="predicted"/>
<evidence type="ECO:0000256" key="2">
    <source>
        <dbReference type="ARBA" id="ARBA00022448"/>
    </source>
</evidence>
<feature type="compositionally biased region" description="Polar residues" evidence="7">
    <location>
        <begin position="18"/>
        <end position="28"/>
    </location>
</feature>
<dbReference type="GO" id="GO:0009401">
    <property type="term" value="P:phosphoenolpyruvate-dependent sugar phosphotransferase system"/>
    <property type="evidence" value="ECO:0007669"/>
    <property type="project" value="UniProtKB-KW"/>
</dbReference>
<keyword evidence="6" id="KW-0418">Kinase</keyword>
<accession>A0A7H2BL45</accession>
<keyword evidence="2" id="KW-0813">Transport</keyword>
<reference evidence="9 10" key="1">
    <citation type="submission" date="2020-09" db="EMBL/GenBank/DDBJ databases">
        <title>Investigation of environmental microbe.</title>
        <authorList>
            <person name="Ou Y."/>
            <person name="Kang Q."/>
        </authorList>
    </citation>
    <scope>NUCLEOTIDE SEQUENCE [LARGE SCALE GENOMIC DNA]</scope>
    <source>
        <strain evidence="9 10">KJZ-9</strain>
    </source>
</reference>
<dbReference type="PANTHER" id="PTHR45008">
    <property type="entry name" value="PTS SYSTEM GLUCOSE-SPECIFIC EIIA COMPONENT"/>
    <property type="match status" value="1"/>
</dbReference>
<evidence type="ECO:0000256" key="1">
    <source>
        <dbReference type="ARBA" id="ARBA00004496"/>
    </source>
</evidence>
<keyword evidence="4" id="KW-0808">Transferase</keyword>
<dbReference type="FunFam" id="2.70.70.10:FF:000001">
    <property type="entry name" value="PTS system glucose-specific IIA component"/>
    <property type="match status" value="1"/>
</dbReference>
<evidence type="ECO:0000259" key="8">
    <source>
        <dbReference type="PROSITE" id="PS51093"/>
    </source>
</evidence>
<evidence type="ECO:0000313" key="9">
    <source>
        <dbReference type="EMBL" id="QNV40391.1"/>
    </source>
</evidence>
<dbReference type="RefSeq" id="WP_083147168.1">
    <property type="nucleotide sequence ID" value="NZ_BAAAHX010000009.1"/>
</dbReference>
<dbReference type="InterPro" id="IPR050890">
    <property type="entry name" value="PTS_EIIA_component"/>
</dbReference>
<evidence type="ECO:0000256" key="7">
    <source>
        <dbReference type="SAM" id="MobiDB-lite"/>
    </source>
</evidence>
<evidence type="ECO:0000256" key="6">
    <source>
        <dbReference type="ARBA" id="ARBA00022777"/>
    </source>
</evidence>
<dbReference type="KEGG" id="rama:IDM48_02950"/>
<dbReference type="PANTHER" id="PTHR45008:SF1">
    <property type="entry name" value="PTS SYSTEM GLUCOSE-SPECIFIC EIIA COMPONENT"/>
    <property type="match status" value="1"/>
</dbReference>
<name>A0A7H2BL45_9MICC</name>
<evidence type="ECO:0000256" key="3">
    <source>
        <dbReference type="ARBA" id="ARBA00022597"/>
    </source>
</evidence>
<dbReference type="InterPro" id="IPR011055">
    <property type="entry name" value="Dup_hybrid_motif"/>
</dbReference>
<keyword evidence="10" id="KW-1185">Reference proteome</keyword>
<dbReference type="InterPro" id="IPR001127">
    <property type="entry name" value="PTS_EIIA_1_perm"/>
</dbReference>
<feature type="domain" description="PTS EIIA type-1" evidence="8">
    <location>
        <begin position="54"/>
        <end position="158"/>
    </location>
</feature>
<protein>
    <submittedName>
        <fullName evidence="9">PTS glucose transporter subunit IIA</fullName>
    </submittedName>
</protein>
<dbReference type="Gene3D" id="2.70.70.10">
    <property type="entry name" value="Glucose Permease (Domain IIA)"/>
    <property type="match status" value="1"/>
</dbReference>
<evidence type="ECO:0000256" key="5">
    <source>
        <dbReference type="ARBA" id="ARBA00022683"/>
    </source>
</evidence>
<keyword evidence="3 9" id="KW-0762">Sugar transport</keyword>
<dbReference type="GO" id="GO:0016301">
    <property type="term" value="F:kinase activity"/>
    <property type="evidence" value="ECO:0007669"/>
    <property type="project" value="UniProtKB-KW"/>
</dbReference>
<gene>
    <name evidence="9" type="ORF">IDM48_02950</name>
</gene>
<feature type="region of interest" description="Disordered" evidence="7">
    <location>
        <begin position="1"/>
        <end position="32"/>
    </location>
</feature>
<dbReference type="NCBIfam" id="TIGR00830">
    <property type="entry name" value="PTBA"/>
    <property type="match status" value="1"/>
</dbReference>
<dbReference type="Proteomes" id="UP000516421">
    <property type="component" value="Chromosome"/>
</dbReference>
<dbReference type="AlphaFoldDB" id="A0A7H2BL45"/>
<dbReference type="PROSITE" id="PS51093">
    <property type="entry name" value="PTS_EIIA_TYPE_1"/>
    <property type="match status" value="1"/>
</dbReference>
<dbReference type="SUPFAM" id="SSF51261">
    <property type="entry name" value="Duplicated hybrid motif"/>
    <property type="match status" value="1"/>
</dbReference>
<dbReference type="PROSITE" id="PS00371">
    <property type="entry name" value="PTS_EIIA_TYPE_1_HIS"/>
    <property type="match status" value="1"/>
</dbReference>
<dbReference type="Pfam" id="PF00358">
    <property type="entry name" value="PTS_EIIA_1"/>
    <property type="match status" value="1"/>
</dbReference>
<dbReference type="EMBL" id="CP061538">
    <property type="protein sequence ID" value="QNV40391.1"/>
    <property type="molecule type" value="Genomic_DNA"/>
</dbReference>
<organism evidence="9 10">
    <name type="scientific">Rothia amarae</name>
    <dbReference type="NCBI Taxonomy" id="169480"/>
    <lineage>
        <taxon>Bacteria</taxon>
        <taxon>Bacillati</taxon>
        <taxon>Actinomycetota</taxon>
        <taxon>Actinomycetes</taxon>
        <taxon>Micrococcales</taxon>
        <taxon>Micrococcaceae</taxon>
        <taxon>Rothia</taxon>
    </lineage>
</organism>
<dbReference type="GO" id="GO:0005737">
    <property type="term" value="C:cytoplasm"/>
    <property type="evidence" value="ECO:0007669"/>
    <property type="project" value="UniProtKB-SubCell"/>
</dbReference>
<comment type="subcellular location">
    <subcellularLocation>
        <location evidence="1">Cytoplasm</location>
    </subcellularLocation>
</comment>
<evidence type="ECO:0000313" key="10">
    <source>
        <dbReference type="Proteomes" id="UP000516421"/>
    </source>
</evidence>
<sequence>MSLKSMANRLFSKDKNPASDNSQQTTTAEGGAVSKTTLAAHLTGTAVSLAEVSDQTFASGALGPGAAIEPAQGKLVAPANGKITVAFPTGHAVGMRTEEGLEILMHIGFDTVELDGKFFNPVVTKGQEVKRGDVLVEFDIEGIKAAGYPLTTPLVITNAKTAVENTTLADSVRSDEEISAGDVFLEVEVKGTAN</sequence>
<evidence type="ECO:0000256" key="4">
    <source>
        <dbReference type="ARBA" id="ARBA00022679"/>
    </source>
</evidence>